<evidence type="ECO:0000313" key="1">
    <source>
        <dbReference type="EMBL" id="EJW97304.1"/>
    </source>
</evidence>
<sequence length="40" mass="4332">MAGSIASGKVSLVAIAGIERKVWHLVETRHEPCRRGDVSD</sequence>
<organism evidence="1">
    <name type="scientific">gut metagenome</name>
    <dbReference type="NCBI Taxonomy" id="749906"/>
    <lineage>
        <taxon>unclassified sequences</taxon>
        <taxon>metagenomes</taxon>
        <taxon>organismal metagenomes</taxon>
    </lineage>
</organism>
<protein>
    <submittedName>
        <fullName evidence="1">Uncharacterized protein</fullName>
    </submittedName>
</protein>
<accession>J9GD42</accession>
<comment type="caution">
    <text evidence="1">The sequence shown here is derived from an EMBL/GenBank/DDBJ whole genome shotgun (WGS) entry which is preliminary data.</text>
</comment>
<name>J9GD42_9ZZZZ</name>
<dbReference type="EMBL" id="AMCI01004838">
    <property type="protein sequence ID" value="EJW97304.1"/>
    <property type="molecule type" value="Genomic_DNA"/>
</dbReference>
<gene>
    <name evidence="1" type="ORF">EVA_14590</name>
</gene>
<dbReference type="AlphaFoldDB" id="J9GD42"/>
<reference evidence="1" key="1">
    <citation type="journal article" date="2012" name="PLoS ONE">
        <title>Gene sets for utilization of primary and secondary nutrition supplies in the distal gut of endangered iberian lynx.</title>
        <authorList>
            <person name="Alcaide M."/>
            <person name="Messina E."/>
            <person name="Richter M."/>
            <person name="Bargiela R."/>
            <person name="Peplies J."/>
            <person name="Huws S.A."/>
            <person name="Newbold C.J."/>
            <person name="Golyshin P.N."/>
            <person name="Simon M.A."/>
            <person name="Lopez G."/>
            <person name="Yakimov M.M."/>
            <person name="Ferrer M."/>
        </authorList>
    </citation>
    <scope>NUCLEOTIDE SEQUENCE</scope>
</reference>
<proteinExistence type="predicted"/>